<dbReference type="eggNOG" id="KOG0583">
    <property type="taxonomic scope" value="Eukaryota"/>
</dbReference>
<dbReference type="FunFam" id="3.30.200.20:FF:000003">
    <property type="entry name" value="Non-specific serine/threonine protein kinase"/>
    <property type="match status" value="1"/>
</dbReference>
<dbReference type="VEuPathDB" id="FungiDB:AMAG_03143"/>
<evidence type="ECO:0000256" key="3">
    <source>
        <dbReference type="ARBA" id="ARBA00022741"/>
    </source>
</evidence>
<reference evidence="10" key="2">
    <citation type="submission" date="2009-11" db="EMBL/GenBank/DDBJ databases">
        <title>The Genome Sequence of Allomyces macrogynus strain ATCC 38327.</title>
        <authorList>
            <consortium name="The Broad Institute Genome Sequencing Platform"/>
            <person name="Russ C."/>
            <person name="Cuomo C."/>
            <person name="Shea T."/>
            <person name="Young S.K."/>
            <person name="Zeng Q."/>
            <person name="Koehrsen M."/>
            <person name="Haas B."/>
            <person name="Borodovsky M."/>
            <person name="Guigo R."/>
            <person name="Alvarado L."/>
            <person name="Berlin A."/>
            <person name="Borenstein D."/>
            <person name="Chen Z."/>
            <person name="Engels R."/>
            <person name="Freedman E."/>
            <person name="Gellesch M."/>
            <person name="Goldberg J."/>
            <person name="Griggs A."/>
            <person name="Gujja S."/>
            <person name="Heiman D."/>
            <person name="Hepburn T."/>
            <person name="Howarth C."/>
            <person name="Jen D."/>
            <person name="Larson L."/>
            <person name="Lewis B."/>
            <person name="Mehta T."/>
            <person name="Park D."/>
            <person name="Pearson M."/>
            <person name="Roberts A."/>
            <person name="Saif S."/>
            <person name="Shenoy N."/>
            <person name="Sisk P."/>
            <person name="Stolte C."/>
            <person name="Sykes S."/>
            <person name="Walk T."/>
            <person name="White J."/>
            <person name="Yandava C."/>
            <person name="Burger G."/>
            <person name="Gray M.W."/>
            <person name="Holland P.W.H."/>
            <person name="King N."/>
            <person name="Lang F.B.F."/>
            <person name="Roger A.J."/>
            <person name="Ruiz-Trillo I."/>
            <person name="Lander E."/>
            <person name="Nusbaum C."/>
        </authorList>
    </citation>
    <scope>NUCLEOTIDE SEQUENCE [LARGE SCALE GENOMIC DNA]</scope>
    <source>
        <strain evidence="10">ATCC 38327</strain>
    </source>
</reference>
<dbReference type="EMBL" id="GG745331">
    <property type="protein sequence ID" value="KNE57425.1"/>
    <property type="molecule type" value="Genomic_DNA"/>
</dbReference>
<evidence type="ECO:0000313" key="10">
    <source>
        <dbReference type="Proteomes" id="UP000054350"/>
    </source>
</evidence>
<feature type="region of interest" description="Disordered" evidence="7">
    <location>
        <begin position="943"/>
        <end position="973"/>
    </location>
</feature>
<dbReference type="GO" id="GO:0005737">
    <property type="term" value="C:cytoplasm"/>
    <property type="evidence" value="ECO:0007669"/>
    <property type="project" value="TreeGrafter"/>
</dbReference>
<feature type="compositionally biased region" description="Polar residues" evidence="7">
    <location>
        <begin position="800"/>
        <end position="809"/>
    </location>
</feature>
<feature type="binding site" evidence="6">
    <location>
        <position position="41"/>
    </location>
    <ligand>
        <name>ATP</name>
        <dbReference type="ChEBI" id="CHEBI:30616"/>
    </ligand>
</feature>
<dbReference type="SUPFAM" id="SSF56112">
    <property type="entry name" value="Protein kinase-like (PK-like)"/>
    <property type="match status" value="1"/>
</dbReference>
<feature type="compositionally biased region" description="Low complexity" evidence="7">
    <location>
        <begin position="682"/>
        <end position="696"/>
    </location>
</feature>
<keyword evidence="4 9" id="KW-0418">Kinase</keyword>
<dbReference type="PROSITE" id="PS00108">
    <property type="entry name" value="PROTEIN_KINASE_ST"/>
    <property type="match status" value="1"/>
</dbReference>
<feature type="region of interest" description="Disordered" evidence="7">
    <location>
        <begin position="614"/>
        <end position="696"/>
    </location>
</feature>
<evidence type="ECO:0000313" key="9">
    <source>
        <dbReference type="EMBL" id="KNE57425.1"/>
    </source>
</evidence>
<organism evidence="9 10">
    <name type="scientific">Allomyces macrogynus (strain ATCC 38327)</name>
    <name type="common">Allomyces javanicus var. macrogynus</name>
    <dbReference type="NCBI Taxonomy" id="578462"/>
    <lineage>
        <taxon>Eukaryota</taxon>
        <taxon>Fungi</taxon>
        <taxon>Fungi incertae sedis</taxon>
        <taxon>Blastocladiomycota</taxon>
        <taxon>Blastocladiomycetes</taxon>
        <taxon>Blastocladiales</taxon>
        <taxon>Blastocladiaceae</taxon>
        <taxon>Allomyces</taxon>
    </lineage>
</organism>
<dbReference type="Proteomes" id="UP000054350">
    <property type="component" value="Unassembled WGS sequence"/>
</dbReference>
<feature type="compositionally biased region" description="Low complexity" evidence="7">
    <location>
        <begin position="460"/>
        <end position="470"/>
    </location>
</feature>
<feature type="compositionally biased region" description="Basic and acidic residues" evidence="7">
    <location>
        <begin position="637"/>
        <end position="647"/>
    </location>
</feature>
<dbReference type="PROSITE" id="PS00107">
    <property type="entry name" value="PROTEIN_KINASE_ATP"/>
    <property type="match status" value="1"/>
</dbReference>
<dbReference type="FunFam" id="1.10.510.10:FF:000571">
    <property type="entry name" value="Maternal embryonic leucine zipper kinase"/>
    <property type="match status" value="1"/>
</dbReference>
<keyword evidence="1" id="KW-0723">Serine/threonine-protein kinase</keyword>
<evidence type="ECO:0000259" key="8">
    <source>
        <dbReference type="PROSITE" id="PS50011"/>
    </source>
</evidence>
<feature type="compositionally biased region" description="Low complexity" evidence="7">
    <location>
        <begin position="1065"/>
        <end position="1084"/>
    </location>
</feature>
<feature type="region of interest" description="Disordered" evidence="7">
    <location>
        <begin position="794"/>
        <end position="816"/>
    </location>
</feature>
<reference evidence="9 10" key="1">
    <citation type="submission" date="2009-11" db="EMBL/GenBank/DDBJ databases">
        <title>Annotation of Allomyces macrogynus ATCC 38327.</title>
        <authorList>
            <consortium name="The Broad Institute Genome Sequencing Platform"/>
            <person name="Russ C."/>
            <person name="Cuomo C."/>
            <person name="Burger G."/>
            <person name="Gray M.W."/>
            <person name="Holland P.W.H."/>
            <person name="King N."/>
            <person name="Lang F.B.F."/>
            <person name="Roger A.J."/>
            <person name="Ruiz-Trillo I."/>
            <person name="Young S.K."/>
            <person name="Zeng Q."/>
            <person name="Gargeya S."/>
            <person name="Fitzgerald M."/>
            <person name="Haas B."/>
            <person name="Abouelleil A."/>
            <person name="Alvarado L."/>
            <person name="Arachchi H.M."/>
            <person name="Berlin A."/>
            <person name="Chapman S.B."/>
            <person name="Gearin G."/>
            <person name="Goldberg J."/>
            <person name="Griggs A."/>
            <person name="Gujja S."/>
            <person name="Hansen M."/>
            <person name="Heiman D."/>
            <person name="Howarth C."/>
            <person name="Larimer J."/>
            <person name="Lui A."/>
            <person name="MacDonald P.J.P."/>
            <person name="McCowen C."/>
            <person name="Montmayeur A."/>
            <person name="Murphy C."/>
            <person name="Neiman D."/>
            <person name="Pearson M."/>
            <person name="Priest M."/>
            <person name="Roberts A."/>
            <person name="Saif S."/>
            <person name="Shea T."/>
            <person name="Sisk P."/>
            <person name="Stolte C."/>
            <person name="Sykes S."/>
            <person name="Wortman J."/>
            <person name="Nusbaum C."/>
            <person name="Birren B."/>
        </authorList>
    </citation>
    <scope>NUCLEOTIDE SEQUENCE [LARGE SCALE GENOMIC DNA]</scope>
    <source>
        <strain evidence="9 10">ATCC 38327</strain>
    </source>
</reference>
<dbReference type="InterPro" id="IPR008271">
    <property type="entry name" value="Ser/Thr_kinase_AS"/>
</dbReference>
<dbReference type="PROSITE" id="PS50011">
    <property type="entry name" value="PROTEIN_KINASE_DOM"/>
    <property type="match status" value="1"/>
</dbReference>
<keyword evidence="3 6" id="KW-0547">Nucleotide-binding</keyword>
<dbReference type="GO" id="GO:0005524">
    <property type="term" value="F:ATP binding"/>
    <property type="evidence" value="ECO:0007669"/>
    <property type="project" value="UniProtKB-UniRule"/>
</dbReference>
<feature type="region of interest" description="Disordered" evidence="7">
    <location>
        <begin position="985"/>
        <end position="1024"/>
    </location>
</feature>
<dbReference type="GO" id="GO:0004674">
    <property type="term" value="F:protein serine/threonine kinase activity"/>
    <property type="evidence" value="ECO:0007669"/>
    <property type="project" value="UniProtKB-KW"/>
</dbReference>
<dbReference type="AlphaFoldDB" id="A0A0L0S4N8"/>
<feature type="region of interest" description="Disordered" evidence="7">
    <location>
        <begin position="1065"/>
        <end position="1091"/>
    </location>
</feature>
<dbReference type="SMART" id="SM00220">
    <property type="entry name" value="S_TKc"/>
    <property type="match status" value="1"/>
</dbReference>
<feature type="compositionally biased region" description="Low complexity" evidence="7">
    <location>
        <begin position="398"/>
        <end position="408"/>
    </location>
</feature>
<protein>
    <submittedName>
        <fullName evidence="9">CAMK/CAMKL/KIN4 protein kinase</fullName>
    </submittedName>
</protein>
<dbReference type="Gene3D" id="1.10.510.10">
    <property type="entry name" value="Transferase(Phosphotransferase) domain 1"/>
    <property type="match status" value="1"/>
</dbReference>
<dbReference type="PANTHER" id="PTHR24346:SF110">
    <property type="entry name" value="NON-SPECIFIC SERINE_THREONINE PROTEIN KINASE"/>
    <property type="match status" value="1"/>
</dbReference>
<evidence type="ECO:0000256" key="5">
    <source>
        <dbReference type="ARBA" id="ARBA00022840"/>
    </source>
</evidence>
<evidence type="ECO:0000256" key="2">
    <source>
        <dbReference type="ARBA" id="ARBA00022679"/>
    </source>
</evidence>
<dbReference type="STRING" id="578462.A0A0L0S4N8"/>
<feature type="compositionally biased region" description="Pro residues" evidence="7">
    <location>
        <begin position="554"/>
        <end position="576"/>
    </location>
</feature>
<gene>
    <name evidence="9" type="ORF">AMAG_03143</name>
</gene>
<sequence length="1250" mass="133708">MLHQRPFEDLGYRLRETLGEGEFGKVKLAEHLNSGALVAVKLFRRARLQDDDKLRKVQREIAILDAVDHPNIVKLIDVLETSELVGLVIEYASGGELFDYILAHRYLPEPEAGRLFAQLIQGVHYLHSQLNVVHRDLKLENLLLSNSRDLVIIDFGFANQFPPPSPEEAADLWWGPRAAPDRHFMMATSCGSPCYAAPELVVSDGYVGTTADIWSLGFTSLYQVILFAMLAGYLPFDDDPNNPQSENITLLYKYILTTPTPLHFPAHVSESARHLLEHILVPDPAARYSMHDIMHHHWLHPFRHLFLSPGEVPPPHHHLENGTSVRTSMIAVGSGSVHAPSLVVAPSAASILAAAVNGRDAHDDDDVKGMAVDPAGSPAKPEATTSGSDAHTARVEPAKATAADAAKAYYPSPKSTGQRAPASDGMSGSGRSTPTAIPAAEAALPVVTLPPSPARTDPVAASPSPAAARSTPTAILPTTRQPLMLPVLPRAPVSNSPRPVSVATPPVVPLPDPDIVPHPAAIFGVPAVTPSPALPLPPPPSSLAGFIASDMVNQPPPKTGRPITYEPPLPPVPPSVAPTGAASSITPSRSASSSIASFFKFDLVDKWRAKLAKRRESTATVSSLAARNELAPAAPEPKQKKEKEKLPTKILRRKSQKDKKIKKRALSVEASMPRPGQSPAASPGVSRGRPRTRSTGTSVLEHLRRRSLSMHDSVYEKTEIPPLPPLPMGAPVAGHPYVSAYADMTASPILVRGMSPAAGPNASASSSAAPSPTPSVVKLKAHERLLLKGKRFAGKRFGNNDRSSMSSNAEGAPTPPLSDAYFRDVLPRAIHESALAKLPAEAFTMRSPELALFEARKVLEGLGAVIVGHEYNLSTGVPGHGEGRFMLKCRLKLKHRRLTKARLKAELETLHLVHAQQQQQQQQEVFAAPEVTPMLAPLDATPAMSTMSPPQQHAMRSPNSRQTKHQRHNSTTDWLDCISVRSAYSTAPPQGHDSPVMLPSNYPPLPSSSPAIAARGHPGRAATPVLAGAGAVPERPASRAQSLAAESGIPAPSPMLVGAAAGSLLRSNTRSSTRPSPRPVSRNNSIDHGRVLAGMPPLPLPGPPVSAPSTTTVERVLLSGVPHAAEAANRMFLDGTVRPTSLHYSAYYSPIPTMAATSAVAGTPVLSAALAGPSTHKVPKSPMLRKLRSMTFKSDLVFTIEIFTLPSIKGVHAVAMHRTKGSTVAYARVRAIVWQRLYLADEKIQTVFRE</sequence>
<keyword evidence="2" id="KW-0808">Transferase</keyword>
<keyword evidence="10" id="KW-1185">Reference proteome</keyword>
<evidence type="ECO:0000256" key="1">
    <source>
        <dbReference type="ARBA" id="ARBA00022527"/>
    </source>
</evidence>
<dbReference type="PANTHER" id="PTHR24346">
    <property type="entry name" value="MAP/MICROTUBULE AFFINITY-REGULATING KINASE"/>
    <property type="match status" value="1"/>
</dbReference>
<evidence type="ECO:0000256" key="6">
    <source>
        <dbReference type="PROSITE-ProRule" id="PRU10141"/>
    </source>
</evidence>
<dbReference type="InterPro" id="IPR017441">
    <property type="entry name" value="Protein_kinase_ATP_BS"/>
</dbReference>
<evidence type="ECO:0000256" key="4">
    <source>
        <dbReference type="ARBA" id="ARBA00022777"/>
    </source>
</evidence>
<feature type="region of interest" description="Disordered" evidence="7">
    <location>
        <begin position="554"/>
        <end position="589"/>
    </location>
</feature>
<dbReference type="Pfam" id="PF00069">
    <property type="entry name" value="Pkinase"/>
    <property type="match status" value="1"/>
</dbReference>
<feature type="region of interest" description="Disordered" evidence="7">
    <location>
        <begin position="360"/>
        <end position="435"/>
    </location>
</feature>
<feature type="compositionally biased region" description="Basic residues" evidence="7">
    <location>
        <begin position="650"/>
        <end position="665"/>
    </location>
</feature>
<feature type="domain" description="Protein kinase" evidence="8">
    <location>
        <begin position="12"/>
        <end position="299"/>
    </location>
</feature>
<evidence type="ECO:0000256" key="7">
    <source>
        <dbReference type="SAM" id="MobiDB-lite"/>
    </source>
</evidence>
<feature type="compositionally biased region" description="Low complexity" evidence="7">
    <location>
        <begin position="577"/>
        <end position="589"/>
    </location>
</feature>
<feature type="region of interest" description="Disordered" evidence="7">
    <location>
        <begin position="448"/>
        <end position="470"/>
    </location>
</feature>
<dbReference type="InterPro" id="IPR011009">
    <property type="entry name" value="Kinase-like_dom_sf"/>
</dbReference>
<keyword evidence="5 6" id="KW-0067">ATP-binding</keyword>
<proteinExistence type="predicted"/>
<name>A0A0L0S4N8_ALLM3</name>
<dbReference type="OrthoDB" id="193931at2759"/>
<accession>A0A0L0S4N8</accession>
<dbReference type="GO" id="GO:0035556">
    <property type="term" value="P:intracellular signal transduction"/>
    <property type="evidence" value="ECO:0007669"/>
    <property type="project" value="TreeGrafter"/>
</dbReference>
<dbReference type="InterPro" id="IPR000719">
    <property type="entry name" value="Prot_kinase_dom"/>
</dbReference>